<dbReference type="EMBL" id="CM047944">
    <property type="protein sequence ID" value="KAI9898845.1"/>
    <property type="molecule type" value="Genomic_DNA"/>
</dbReference>
<gene>
    <name evidence="1" type="ORF">N3K66_005306</name>
</gene>
<evidence type="ECO:0000313" key="1">
    <source>
        <dbReference type="EMBL" id="KAI9898845.1"/>
    </source>
</evidence>
<comment type="caution">
    <text evidence="1">The sequence shown here is derived from an EMBL/GenBank/DDBJ whole genome shotgun (WGS) entry which is preliminary data.</text>
</comment>
<accession>A0ACC0UZ99</accession>
<dbReference type="Proteomes" id="UP001163324">
    <property type="component" value="Chromosome 5"/>
</dbReference>
<reference evidence="1" key="1">
    <citation type="submission" date="2022-10" db="EMBL/GenBank/DDBJ databases">
        <title>Complete Genome of Trichothecium roseum strain YXFP-22015, a Plant Pathogen Isolated from Citrus.</title>
        <authorList>
            <person name="Wang Y."/>
            <person name="Zhu L."/>
        </authorList>
    </citation>
    <scope>NUCLEOTIDE SEQUENCE</scope>
    <source>
        <strain evidence="1">YXFP-22015</strain>
    </source>
</reference>
<evidence type="ECO:0000313" key="2">
    <source>
        <dbReference type="Proteomes" id="UP001163324"/>
    </source>
</evidence>
<organism evidence="1 2">
    <name type="scientific">Trichothecium roseum</name>
    <dbReference type="NCBI Taxonomy" id="47278"/>
    <lineage>
        <taxon>Eukaryota</taxon>
        <taxon>Fungi</taxon>
        <taxon>Dikarya</taxon>
        <taxon>Ascomycota</taxon>
        <taxon>Pezizomycotina</taxon>
        <taxon>Sordariomycetes</taxon>
        <taxon>Hypocreomycetidae</taxon>
        <taxon>Hypocreales</taxon>
        <taxon>Hypocreales incertae sedis</taxon>
        <taxon>Trichothecium</taxon>
    </lineage>
</organism>
<name>A0ACC0UZ99_9HYPO</name>
<keyword evidence="2" id="KW-1185">Reference proteome</keyword>
<sequence length="528" mass="56844">MAETEAGFSPCNDERWGDDAYDAASFKGPVVNSFLPTFWDDLSKIWLTSSALREIDRRNTTRLAPTAKTPKVLPKNLAQFARHGGPDLCHLRGCPNPYLPARKAAAVQDRGTMISPYGREFQQHLADHGVYMNDYLSQLANVDDLIDGLAQRRASLSPAAFSQAEFEALRMDNNEAISELDVVTSVVPVLRGGAKIHHKQNVRFADMAALTSEGAVRPMPDWFDGARRQDLHAGVRDDPDLGPLIIPTKDFSVPVAPNFFLEVKGPAGQAVVAQRQACYDGAHGARATRALQSYGQQQQQQQQTDAAAAYPGSGGSTWYAFSSTYVAAVGTLELYAHHVTAPTMEGERPGYHMTKLFSFCMTLSRQSFAQGATAFRNARDMAKKQRDDLIKAANARASQAAEAAAEATAEDPAQRHVVKASASVGSPACSYLSDCVTLQDADDALQREVADARHRDDVADAEDCSRDPEGEVVASGDDASASPASNARPDLAAGSTSSKRPGHLTGPPSAASTDGRVTKRRALRSRAR</sequence>
<proteinExistence type="predicted"/>
<protein>
    <submittedName>
        <fullName evidence="1">Uncharacterized protein</fullName>
    </submittedName>
</protein>